<organism evidence="2 3">
    <name type="scientific">Trichloromonas acetexigens</name>
    <dbReference type="NCBI Taxonomy" id="38815"/>
    <lineage>
        <taxon>Bacteria</taxon>
        <taxon>Pseudomonadati</taxon>
        <taxon>Thermodesulfobacteriota</taxon>
        <taxon>Desulfuromonadia</taxon>
        <taxon>Desulfuromonadales</taxon>
        <taxon>Trichloromonadaceae</taxon>
        <taxon>Trichloromonas</taxon>
    </lineage>
</organism>
<gene>
    <name evidence="2" type="ORF">FL622_02775</name>
</gene>
<protein>
    <submittedName>
        <fullName evidence="2">Pilus assembly protein PilO</fullName>
    </submittedName>
</protein>
<dbReference type="InterPro" id="IPR007445">
    <property type="entry name" value="PilO"/>
</dbReference>
<comment type="caution">
    <text evidence="2">The sequence shown here is derived from an EMBL/GenBank/DDBJ whole genome shotgun (WGS) entry which is preliminary data.</text>
</comment>
<dbReference type="AlphaFoldDB" id="A0A550JLP1"/>
<keyword evidence="3" id="KW-1185">Reference proteome</keyword>
<keyword evidence="1" id="KW-1133">Transmembrane helix</keyword>
<dbReference type="OrthoDB" id="5502253at2"/>
<feature type="transmembrane region" description="Helical" evidence="1">
    <location>
        <begin position="13"/>
        <end position="36"/>
    </location>
</feature>
<dbReference type="Pfam" id="PF04350">
    <property type="entry name" value="PilO"/>
    <property type="match status" value="1"/>
</dbReference>
<dbReference type="PANTHER" id="PTHR39555">
    <property type="entry name" value="FIMBRIAL ASSEMBLY PROTEIN PILO-LIKE PROTEIN-RELATED"/>
    <property type="match status" value="1"/>
</dbReference>
<name>A0A550JLP1_9BACT</name>
<evidence type="ECO:0000313" key="3">
    <source>
        <dbReference type="Proteomes" id="UP000317155"/>
    </source>
</evidence>
<dbReference type="GO" id="GO:0043683">
    <property type="term" value="P:type IV pilus assembly"/>
    <property type="evidence" value="ECO:0007669"/>
    <property type="project" value="InterPro"/>
</dbReference>
<dbReference type="EMBL" id="VJVV01000001">
    <property type="protein sequence ID" value="TRO84120.1"/>
    <property type="molecule type" value="Genomic_DNA"/>
</dbReference>
<keyword evidence="1" id="KW-0812">Transmembrane</keyword>
<dbReference type="GO" id="GO:0043107">
    <property type="term" value="P:type IV pilus-dependent motility"/>
    <property type="evidence" value="ECO:0007669"/>
    <property type="project" value="InterPro"/>
</dbReference>
<reference evidence="2 3" key="1">
    <citation type="submission" date="2019-07" db="EMBL/GenBank/DDBJ databases">
        <title>Insights of Desulfuromonas acetexigens electromicrobiology.</title>
        <authorList>
            <person name="Katuri K."/>
            <person name="Sapireddy V."/>
            <person name="Shaw D.R."/>
            <person name="Saikaly P."/>
        </authorList>
    </citation>
    <scope>NUCLEOTIDE SEQUENCE [LARGE SCALE GENOMIC DNA]</scope>
    <source>
        <strain evidence="2 3">2873</strain>
    </source>
</reference>
<evidence type="ECO:0000313" key="2">
    <source>
        <dbReference type="EMBL" id="TRO84120.1"/>
    </source>
</evidence>
<dbReference type="PANTHER" id="PTHR39555:SF1">
    <property type="entry name" value="TYPE IV PILUS INNER MEMBRANE COMPONENT PILO"/>
    <property type="match status" value="1"/>
</dbReference>
<dbReference type="InterPro" id="IPR014717">
    <property type="entry name" value="Transl_elong_EF1B/ribsomal_bS6"/>
</dbReference>
<sequence>MDPRLEKVLKLPLYQRLLILVALMLVIAGLFVYLMYLPMREELAGLQQKDASLQSKIQEDQRIADNLPKFKAEFEKMEALLNDALTELPNEKEIPNLLTSITALAKESGLNVTLFKPGAEKPKGFYAEVPVELKMVGSYHEVALFSDAVAKLPRIVNINNLTLASPKDDSGRILLAVNCLATTFRFIEGATAVDAGKKPGKGGKK</sequence>
<evidence type="ECO:0000256" key="1">
    <source>
        <dbReference type="SAM" id="Phobius"/>
    </source>
</evidence>
<dbReference type="Proteomes" id="UP000317155">
    <property type="component" value="Unassembled WGS sequence"/>
</dbReference>
<proteinExistence type="predicted"/>
<accession>A0A550JLP1</accession>
<keyword evidence="1" id="KW-0472">Membrane</keyword>
<dbReference type="Gene3D" id="3.30.70.60">
    <property type="match status" value="1"/>
</dbReference>